<evidence type="ECO:0000256" key="4">
    <source>
        <dbReference type="SAM" id="MobiDB-lite"/>
    </source>
</evidence>
<accession>A0A2X0KCE7</accession>
<organism evidence="5 6">
    <name type="scientific">Microbotryum saponariae</name>
    <dbReference type="NCBI Taxonomy" id="289078"/>
    <lineage>
        <taxon>Eukaryota</taxon>
        <taxon>Fungi</taxon>
        <taxon>Dikarya</taxon>
        <taxon>Basidiomycota</taxon>
        <taxon>Pucciniomycotina</taxon>
        <taxon>Microbotryomycetes</taxon>
        <taxon>Microbotryales</taxon>
        <taxon>Microbotryaceae</taxon>
        <taxon>Microbotryum</taxon>
    </lineage>
</organism>
<dbReference type="GO" id="GO:0003735">
    <property type="term" value="F:structural constituent of ribosome"/>
    <property type="evidence" value="ECO:0007669"/>
    <property type="project" value="InterPro"/>
</dbReference>
<proteinExistence type="predicted"/>
<dbReference type="InterPro" id="IPR036870">
    <property type="entry name" value="Ribosomal_bS18_sf"/>
</dbReference>
<evidence type="ECO:0000313" key="6">
    <source>
        <dbReference type="Proteomes" id="UP000249723"/>
    </source>
</evidence>
<evidence type="ECO:0000256" key="1">
    <source>
        <dbReference type="ARBA" id="ARBA00022980"/>
    </source>
</evidence>
<dbReference type="STRING" id="289078.A0A2X0KCE7"/>
<evidence type="ECO:0000256" key="3">
    <source>
        <dbReference type="ARBA" id="ARBA00035264"/>
    </source>
</evidence>
<dbReference type="EMBL" id="FMWP01000014">
    <property type="protein sequence ID" value="SCZ90549.1"/>
    <property type="molecule type" value="Genomic_DNA"/>
</dbReference>
<dbReference type="Pfam" id="PF01084">
    <property type="entry name" value="Ribosomal_S18"/>
    <property type="match status" value="1"/>
</dbReference>
<sequence>MASLFSQVTRRAILSPSLFCSVGPSSPVSSSSRGFSSTSATPKPTGEKGPKGHTQQMSDLLNEVDFDGSIQDPSNLLNHLSSKELRVISPSRLSPRYLLIPYLPQPDRSLAYPLGPPKSEALRLDPFVRLNIDPLASPMNPYLRSEYCTSMGKIKGRGKTGLQRKSQRRMGKAVRRARSMGIIPTFGISLPADGSYRVQ</sequence>
<keyword evidence="2" id="KW-0687">Ribonucleoprotein</keyword>
<evidence type="ECO:0000256" key="2">
    <source>
        <dbReference type="ARBA" id="ARBA00023274"/>
    </source>
</evidence>
<protein>
    <recommendedName>
        <fullName evidence="3">Small ribosomal subunit protein bS18m</fullName>
    </recommendedName>
</protein>
<dbReference type="InterPro" id="IPR001648">
    <property type="entry name" value="Ribosomal_bS18"/>
</dbReference>
<dbReference type="GO" id="GO:0006412">
    <property type="term" value="P:translation"/>
    <property type="evidence" value="ECO:0007669"/>
    <property type="project" value="InterPro"/>
</dbReference>
<keyword evidence="1" id="KW-0689">Ribosomal protein</keyword>
<keyword evidence="6" id="KW-1185">Reference proteome</keyword>
<name>A0A2X0KCE7_9BASI</name>
<gene>
    <name evidence="5" type="ORF">BZ3500_MVSOF-1268-A1-R1_CHR1-3G02058</name>
</gene>
<feature type="compositionally biased region" description="Low complexity" evidence="4">
    <location>
        <begin position="25"/>
        <end position="39"/>
    </location>
</feature>
<evidence type="ECO:0000313" key="5">
    <source>
        <dbReference type="EMBL" id="SCZ90549.1"/>
    </source>
</evidence>
<dbReference type="Proteomes" id="UP000249723">
    <property type="component" value="Unassembled WGS sequence"/>
</dbReference>
<dbReference type="OrthoDB" id="21463at2759"/>
<dbReference type="GO" id="GO:1990904">
    <property type="term" value="C:ribonucleoprotein complex"/>
    <property type="evidence" value="ECO:0007669"/>
    <property type="project" value="UniProtKB-KW"/>
</dbReference>
<dbReference type="Gene3D" id="4.10.640.10">
    <property type="entry name" value="Ribosomal protein S18"/>
    <property type="match status" value="1"/>
</dbReference>
<dbReference type="AlphaFoldDB" id="A0A2X0KCE7"/>
<feature type="region of interest" description="Disordered" evidence="4">
    <location>
        <begin position="25"/>
        <end position="55"/>
    </location>
</feature>
<dbReference type="GO" id="GO:0005840">
    <property type="term" value="C:ribosome"/>
    <property type="evidence" value="ECO:0007669"/>
    <property type="project" value="UniProtKB-KW"/>
</dbReference>
<dbReference type="SUPFAM" id="SSF46911">
    <property type="entry name" value="Ribosomal protein S18"/>
    <property type="match status" value="1"/>
</dbReference>
<reference evidence="6" key="1">
    <citation type="submission" date="2016-10" db="EMBL/GenBank/DDBJ databases">
        <authorList>
            <person name="Jeantristanb JTB J.-T."/>
            <person name="Ricardo R."/>
        </authorList>
    </citation>
    <scope>NUCLEOTIDE SEQUENCE [LARGE SCALE GENOMIC DNA]</scope>
</reference>